<dbReference type="Proteomes" id="UP000013173">
    <property type="component" value="Unassembled WGS sequence"/>
</dbReference>
<dbReference type="OrthoDB" id="6181817at2"/>
<feature type="transmembrane region" description="Helical" evidence="1">
    <location>
        <begin position="199"/>
        <end position="217"/>
    </location>
</feature>
<feature type="transmembrane region" description="Helical" evidence="1">
    <location>
        <begin position="159"/>
        <end position="187"/>
    </location>
</feature>
<dbReference type="GeneID" id="303682440"/>
<keyword evidence="3" id="KW-1185">Reference proteome</keyword>
<gene>
    <name evidence="2" type="ORF">F892_02033</name>
</gene>
<feature type="transmembrane region" description="Helical" evidence="1">
    <location>
        <begin position="100"/>
        <end position="123"/>
    </location>
</feature>
<keyword evidence="1" id="KW-0472">Membrane</keyword>
<dbReference type="RefSeq" id="WP_005257961.1">
    <property type="nucleotide sequence ID" value="NZ_BMDR01000001.1"/>
</dbReference>
<protein>
    <submittedName>
        <fullName evidence="2">Uncharacterized protein</fullName>
    </submittedName>
</protein>
<dbReference type="PATRIC" id="fig|1217706.3.peg.1971"/>
<dbReference type="AlphaFoldDB" id="N9PYK5"/>
<evidence type="ECO:0000256" key="1">
    <source>
        <dbReference type="SAM" id="Phobius"/>
    </source>
</evidence>
<keyword evidence="1" id="KW-0812">Transmembrane</keyword>
<feature type="transmembrane region" description="Helical" evidence="1">
    <location>
        <begin position="129"/>
        <end position="147"/>
    </location>
</feature>
<comment type="caution">
    <text evidence="2">The sequence shown here is derived from an EMBL/GenBank/DDBJ whole genome shotgun (WGS) entry which is preliminary data.</text>
</comment>
<sequence>MLKIFKSYVSTNLITATWSIFLAIGGLIFFSYYWMINYLPIFDIQSYLALLITFSLGGLITALTLTIIQILPSFIWNEFILKNEYINKNLILIPYQNTPINLRAFTCYFLIPQIIFITGFTAILFNENILFFLLNILSLFYCINLIEKNYNNKKTISNILRGIVLFFLTLTFSLIIILPIFFIFTIIFKTNGLNEGFKLFFSFAFSIILIFINYISIQSINTPPVKYKHLVPAALSLFFLFYLFLISDSFKNIPLSLMKTYQLGNITPKQIILEKNSCKLIKLNGIIPVENNDYCIVENVEILSRVGAETLLKHKNKRFTIESNAIVSISDNIK</sequence>
<organism evidence="2 3">
    <name type="scientific">Acinetobacter vivianii</name>
    <dbReference type="NCBI Taxonomy" id="1776742"/>
    <lineage>
        <taxon>Bacteria</taxon>
        <taxon>Pseudomonadati</taxon>
        <taxon>Pseudomonadota</taxon>
        <taxon>Gammaproteobacteria</taxon>
        <taxon>Moraxellales</taxon>
        <taxon>Moraxellaceae</taxon>
        <taxon>Acinetobacter</taxon>
    </lineage>
</organism>
<evidence type="ECO:0000313" key="2">
    <source>
        <dbReference type="EMBL" id="ENX22791.1"/>
    </source>
</evidence>
<feature type="transmembrane region" description="Helical" evidence="1">
    <location>
        <begin position="47"/>
        <end position="79"/>
    </location>
</feature>
<dbReference type="EMBL" id="APRW01000009">
    <property type="protein sequence ID" value="ENX22791.1"/>
    <property type="molecule type" value="Genomic_DNA"/>
</dbReference>
<keyword evidence="1" id="KW-1133">Transmembrane helix</keyword>
<accession>N9PYK5</accession>
<proteinExistence type="predicted"/>
<dbReference type="HOGENOM" id="CLU_830617_0_0_6"/>
<feature type="transmembrane region" description="Helical" evidence="1">
    <location>
        <begin position="12"/>
        <end position="35"/>
    </location>
</feature>
<evidence type="ECO:0000313" key="3">
    <source>
        <dbReference type="Proteomes" id="UP000013173"/>
    </source>
</evidence>
<name>N9PYK5_9GAMM</name>
<feature type="transmembrane region" description="Helical" evidence="1">
    <location>
        <begin position="229"/>
        <end position="247"/>
    </location>
</feature>
<reference evidence="2 3" key="1">
    <citation type="submission" date="2013-02" db="EMBL/GenBank/DDBJ databases">
        <title>The Genome Sequence of Acinetobacter sp. NIPH 2168.</title>
        <authorList>
            <consortium name="The Broad Institute Genome Sequencing Platform"/>
            <consortium name="The Broad Institute Genome Sequencing Center for Infectious Disease"/>
            <person name="Cerqueira G."/>
            <person name="Feldgarden M."/>
            <person name="Courvalin P."/>
            <person name="Perichon B."/>
            <person name="Grillot-Courvalin C."/>
            <person name="Clermont D."/>
            <person name="Rocha E."/>
            <person name="Yoon E.-J."/>
            <person name="Nemec A."/>
            <person name="Walker B."/>
            <person name="Young S.K."/>
            <person name="Zeng Q."/>
            <person name="Gargeya S."/>
            <person name="Fitzgerald M."/>
            <person name="Haas B."/>
            <person name="Abouelleil A."/>
            <person name="Alvarado L."/>
            <person name="Arachchi H.M."/>
            <person name="Berlin A.M."/>
            <person name="Chapman S.B."/>
            <person name="Dewar J."/>
            <person name="Goldberg J."/>
            <person name="Griggs A."/>
            <person name="Gujja S."/>
            <person name="Hansen M."/>
            <person name="Howarth C."/>
            <person name="Imamovic A."/>
            <person name="Larimer J."/>
            <person name="McCowan C."/>
            <person name="Murphy C."/>
            <person name="Neiman D."/>
            <person name="Pearson M."/>
            <person name="Priest M."/>
            <person name="Roberts A."/>
            <person name="Saif S."/>
            <person name="Shea T."/>
            <person name="Sisk P."/>
            <person name="Sykes S."/>
            <person name="Wortman J."/>
            <person name="Nusbaum C."/>
            <person name="Birren B."/>
        </authorList>
    </citation>
    <scope>NUCLEOTIDE SEQUENCE [LARGE SCALE GENOMIC DNA]</scope>
    <source>
        <strain evidence="2 3">NIPH 2168</strain>
    </source>
</reference>